<dbReference type="InterPro" id="IPR029058">
    <property type="entry name" value="AB_hydrolase_fold"/>
</dbReference>
<protein>
    <submittedName>
        <fullName evidence="4">Alpha/beta hydrolase</fullName>
    </submittedName>
</protein>
<dbReference type="PANTHER" id="PTHR43798">
    <property type="entry name" value="MONOACYLGLYCEROL LIPASE"/>
    <property type="match status" value="1"/>
</dbReference>
<reference evidence="4 5" key="1">
    <citation type="submission" date="2019-07" db="EMBL/GenBank/DDBJ databases">
        <title>Reinekea sp. strain SSH23 genome sequencing and assembly.</title>
        <authorList>
            <person name="Kim I."/>
        </authorList>
    </citation>
    <scope>NUCLEOTIDE SEQUENCE [LARGE SCALE GENOMIC DNA]</scope>
    <source>
        <strain evidence="4 5">SSH23</strain>
    </source>
</reference>
<dbReference type="Gene3D" id="3.40.50.1820">
    <property type="entry name" value="alpha/beta hydrolase"/>
    <property type="match status" value="1"/>
</dbReference>
<dbReference type="OrthoDB" id="9779853at2"/>
<keyword evidence="2 4" id="KW-0378">Hydrolase</keyword>
<dbReference type="InterPro" id="IPR000073">
    <property type="entry name" value="AB_hydrolase_1"/>
</dbReference>
<evidence type="ECO:0000256" key="2">
    <source>
        <dbReference type="ARBA" id="ARBA00022801"/>
    </source>
</evidence>
<dbReference type="InterPro" id="IPR050266">
    <property type="entry name" value="AB_hydrolase_sf"/>
</dbReference>
<evidence type="ECO:0000259" key="3">
    <source>
        <dbReference type="Pfam" id="PF12697"/>
    </source>
</evidence>
<dbReference type="SUPFAM" id="SSF53474">
    <property type="entry name" value="alpha/beta-Hydrolases"/>
    <property type="match status" value="1"/>
</dbReference>
<dbReference type="AlphaFoldDB" id="A0A5C8Z4V8"/>
<dbReference type="RefSeq" id="WP_147714541.1">
    <property type="nucleotide sequence ID" value="NZ_VKAD01000002.1"/>
</dbReference>
<dbReference type="InterPro" id="IPR002410">
    <property type="entry name" value="Peptidase_S33"/>
</dbReference>
<dbReference type="PRINTS" id="PR00793">
    <property type="entry name" value="PROAMNOPTASE"/>
</dbReference>
<evidence type="ECO:0000313" key="4">
    <source>
        <dbReference type="EMBL" id="TXR51946.1"/>
    </source>
</evidence>
<comment type="caution">
    <text evidence="4">The sequence shown here is derived from an EMBL/GenBank/DDBJ whole genome shotgun (WGS) entry which is preliminary data.</text>
</comment>
<dbReference type="GO" id="GO:0006508">
    <property type="term" value="P:proteolysis"/>
    <property type="evidence" value="ECO:0007669"/>
    <property type="project" value="InterPro"/>
</dbReference>
<dbReference type="Pfam" id="PF12697">
    <property type="entry name" value="Abhydrolase_6"/>
    <property type="match status" value="1"/>
</dbReference>
<comment type="similarity">
    <text evidence="1">Belongs to the peptidase S33 family.</text>
</comment>
<evidence type="ECO:0000313" key="5">
    <source>
        <dbReference type="Proteomes" id="UP000321764"/>
    </source>
</evidence>
<dbReference type="PRINTS" id="PR00111">
    <property type="entry name" value="ABHYDROLASE"/>
</dbReference>
<name>A0A5C8Z4V8_9GAMM</name>
<dbReference type="GO" id="GO:0008233">
    <property type="term" value="F:peptidase activity"/>
    <property type="evidence" value="ECO:0007669"/>
    <property type="project" value="InterPro"/>
</dbReference>
<feature type="domain" description="AB hydrolase-1" evidence="3">
    <location>
        <begin position="60"/>
        <end position="273"/>
    </location>
</feature>
<gene>
    <name evidence="4" type="ORF">FME95_11015</name>
</gene>
<evidence type="ECO:0000256" key="1">
    <source>
        <dbReference type="ARBA" id="ARBA00010088"/>
    </source>
</evidence>
<dbReference type="PANTHER" id="PTHR43798:SF33">
    <property type="entry name" value="HYDROLASE, PUTATIVE (AFU_ORTHOLOGUE AFUA_2G14860)-RELATED"/>
    <property type="match status" value="1"/>
</dbReference>
<accession>A0A5C8Z4V8</accession>
<dbReference type="GO" id="GO:0016020">
    <property type="term" value="C:membrane"/>
    <property type="evidence" value="ECO:0007669"/>
    <property type="project" value="TreeGrafter"/>
</dbReference>
<organism evidence="4 5">
    <name type="scientific">Reinekea thalattae</name>
    <dbReference type="NCBI Taxonomy" id="2593301"/>
    <lineage>
        <taxon>Bacteria</taxon>
        <taxon>Pseudomonadati</taxon>
        <taxon>Pseudomonadota</taxon>
        <taxon>Gammaproteobacteria</taxon>
        <taxon>Oceanospirillales</taxon>
        <taxon>Saccharospirillaceae</taxon>
        <taxon>Reinekea</taxon>
    </lineage>
</organism>
<keyword evidence="5" id="KW-1185">Reference proteome</keyword>
<sequence>MKYLLMGFITVVISGLLFSQLSAEESPDNRQLLNWHSDIFQGQLAWLEQPSSQTTKATLIAIHGTPGSADAWQALMAQPNIAQHYRVIAIDRPGWGSSKDAQQRMYPQLADQVALIEPIIEHTSWSEQTSETPTILVGHSWGGPVVLALAQRFPELIDGIVLVASPADPAVSQPRWYHQAARLIPVQWLIGQRMTDSNQEMLTLDEELEKLKPELAAINMPVVILQGEKDWLVKSQNALYLQQQLSNAQLQLKLDEKANHFIPFKTPEVVADAIDWVTESVIASEH</sequence>
<proteinExistence type="inferred from homology"/>
<dbReference type="EMBL" id="VKAD01000002">
    <property type="protein sequence ID" value="TXR51946.1"/>
    <property type="molecule type" value="Genomic_DNA"/>
</dbReference>
<dbReference type="Proteomes" id="UP000321764">
    <property type="component" value="Unassembled WGS sequence"/>
</dbReference>